<dbReference type="EMBL" id="LAZR01025596">
    <property type="protein sequence ID" value="KKL71427.1"/>
    <property type="molecule type" value="Genomic_DNA"/>
</dbReference>
<name>A0A0F9H8D5_9ZZZZ</name>
<gene>
    <name evidence="1" type="ORF">LCGC14_2095070</name>
</gene>
<accession>A0A0F9H8D5</accession>
<evidence type="ECO:0000313" key="1">
    <source>
        <dbReference type="EMBL" id="KKL71427.1"/>
    </source>
</evidence>
<proteinExistence type="predicted"/>
<dbReference type="AlphaFoldDB" id="A0A0F9H8D5"/>
<protein>
    <recommendedName>
        <fullName evidence="2">Helix-turn-helix domain-containing protein</fullName>
    </recommendedName>
</protein>
<organism evidence="1">
    <name type="scientific">marine sediment metagenome</name>
    <dbReference type="NCBI Taxonomy" id="412755"/>
    <lineage>
        <taxon>unclassified sequences</taxon>
        <taxon>metagenomes</taxon>
        <taxon>ecological metagenomes</taxon>
    </lineage>
</organism>
<sequence>MNSFGRPYQKDDSHYITNQAAQDLTGLSYMCLIYHLRKGNIRGRRFTNGQSGRLTLHLNIEDVLICSYPTLTDIVKRTGVKRQNLYYLIRNWSLPGLCRFGKKYRIEPEYLMAWINLSA</sequence>
<evidence type="ECO:0008006" key="2">
    <source>
        <dbReference type="Google" id="ProtNLM"/>
    </source>
</evidence>
<comment type="caution">
    <text evidence="1">The sequence shown here is derived from an EMBL/GenBank/DDBJ whole genome shotgun (WGS) entry which is preliminary data.</text>
</comment>
<reference evidence="1" key="1">
    <citation type="journal article" date="2015" name="Nature">
        <title>Complex archaea that bridge the gap between prokaryotes and eukaryotes.</title>
        <authorList>
            <person name="Spang A."/>
            <person name="Saw J.H."/>
            <person name="Jorgensen S.L."/>
            <person name="Zaremba-Niedzwiedzka K."/>
            <person name="Martijn J."/>
            <person name="Lind A.E."/>
            <person name="van Eijk R."/>
            <person name="Schleper C."/>
            <person name="Guy L."/>
            <person name="Ettema T.J."/>
        </authorList>
    </citation>
    <scope>NUCLEOTIDE SEQUENCE</scope>
</reference>